<keyword evidence="1" id="KW-0175">Coiled coil</keyword>
<name>A0A428NFK3_9HYPO</name>
<dbReference type="OrthoDB" id="5588096at2759"/>
<organism evidence="4 5">
    <name type="scientific">Fusarium duplospermum</name>
    <dbReference type="NCBI Taxonomy" id="1325734"/>
    <lineage>
        <taxon>Eukaryota</taxon>
        <taxon>Fungi</taxon>
        <taxon>Dikarya</taxon>
        <taxon>Ascomycota</taxon>
        <taxon>Pezizomycotina</taxon>
        <taxon>Sordariomycetes</taxon>
        <taxon>Hypocreomycetidae</taxon>
        <taxon>Hypocreales</taxon>
        <taxon>Nectriaceae</taxon>
        <taxon>Fusarium</taxon>
        <taxon>Fusarium solani species complex</taxon>
    </lineage>
</organism>
<reference evidence="4 5" key="1">
    <citation type="submission" date="2017-06" db="EMBL/GenBank/DDBJ databases">
        <title>Comparative genomic analysis of Ambrosia Fusariam Clade fungi.</title>
        <authorList>
            <person name="Stajich J.E."/>
            <person name="Carrillo J."/>
            <person name="Kijimoto T."/>
            <person name="Eskalen A."/>
            <person name="O'Donnell K."/>
            <person name="Kasson M."/>
        </authorList>
    </citation>
    <scope>NUCLEOTIDE SEQUENCE [LARGE SCALE GENOMIC DNA]</scope>
    <source>
        <strain evidence="4 5">NRRL62584</strain>
    </source>
</reference>
<feature type="domain" description="GIT Spa2 homology (SHD)" evidence="3">
    <location>
        <begin position="169"/>
        <end position="199"/>
    </location>
</feature>
<evidence type="ECO:0000256" key="2">
    <source>
        <dbReference type="SAM" id="MobiDB-lite"/>
    </source>
</evidence>
<feature type="non-terminal residue" evidence="4">
    <location>
        <position position="573"/>
    </location>
</feature>
<sequence length="573" mass="63582">MSISEKCNALVPAVLLCGTEFSVSQDQPTDDSRRSRGNSNLASVPNSAGSNNYTRILGSPAAPRNNGGPSSSASSSITTDVHARPYLDENILNEHYLAFRVVLDTSDPKDNQQLNKSNPKLLRLTLSQLYELSTDVFDELVRRQVPASPNDPPAFLLPNNAFSSTRNQGRQMLSAVGSLRFRDLVADVAHEIKRRFPYFARASSSKWEITHNKLIEECKSQLRQLSDKLRSMEDAMKNRGGEINGILGEECSRATAYNLEKQEWNDIRLDLENKLAEEQALNDSMRQELQQVREDHDAETEKLRNEVASAQTEAQEAQEAQRVAAQHAAAQQASRGGIEPVKLDSFLEQVNGRLRHSLLEQQQAQQQAMKEIRKEVKEFLREMRVLSHQSSSVYVRQAEELGQTTKRLQQEVYEWRIRYVCAKEQLRSTCASSVELGPEHKAIKLDRGKCLADDHGLVKDIHVTEFQTAIDKLLHKARTDDSGSVIDAVKSVVVSVRRITHDATVSRSDGEDSALQAKLRGEVSSATNSLIRASMNCAAGAGLYPLSLLDAAVSRLAGAIFGLLLVKVQTTPA</sequence>
<dbReference type="PANTHER" id="PTHR21601">
    <property type="entry name" value="SPA2 PROTEIN"/>
    <property type="match status" value="1"/>
</dbReference>
<protein>
    <recommendedName>
        <fullName evidence="3">GIT Spa2 homology (SHD) domain-containing protein</fullName>
    </recommendedName>
</protein>
<feature type="region of interest" description="Disordered" evidence="2">
    <location>
        <begin position="23"/>
        <end position="77"/>
    </location>
</feature>
<dbReference type="Pfam" id="PF08518">
    <property type="entry name" value="GIT_SHD"/>
    <property type="match status" value="2"/>
</dbReference>
<feature type="coiled-coil region" evidence="1">
    <location>
        <begin position="261"/>
        <end position="320"/>
    </location>
</feature>
<dbReference type="PANTHER" id="PTHR21601:SF0">
    <property type="entry name" value="PROTEIN SPA2-RELATED"/>
    <property type="match status" value="1"/>
</dbReference>
<dbReference type="InterPro" id="IPR056439">
    <property type="entry name" value="VBS_C3G9"/>
</dbReference>
<dbReference type="SMART" id="SM00555">
    <property type="entry name" value="GIT"/>
    <property type="match status" value="2"/>
</dbReference>
<dbReference type="EMBL" id="NKCI01000613">
    <property type="protein sequence ID" value="RSL39558.1"/>
    <property type="molecule type" value="Genomic_DNA"/>
</dbReference>
<proteinExistence type="predicted"/>
<accession>A0A428NFK3</accession>
<evidence type="ECO:0000256" key="1">
    <source>
        <dbReference type="SAM" id="Coils"/>
    </source>
</evidence>
<comment type="caution">
    <text evidence="4">The sequence shown here is derived from an EMBL/GenBank/DDBJ whole genome shotgun (WGS) entry which is preliminary data.</text>
</comment>
<dbReference type="STRING" id="1325734.A0A428NFK3"/>
<dbReference type="Pfam" id="PF23742">
    <property type="entry name" value="VBS_C3G9"/>
    <property type="match status" value="1"/>
</dbReference>
<dbReference type="Proteomes" id="UP000288168">
    <property type="component" value="Unassembled WGS sequence"/>
</dbReference>
<evidence type="ECO:0000313" key="5">
    <source>
        <dbReference type="Proteomes" id="UP000288168"/>
    </source>
</evidence>
<feature type="coiled-coil region" evidence="1">
    <location>
        <begin position="355"/>
        <end position="389"/>
    </location>
</feature>
<dbReference type="InterPro" id="IPR013724">
    <property type="entry name" value="GIT_SHD"/>
</dbReference>
<keyword evidence="5" id="KW-1185">Reference proteome</keyword>
<evidence type="ECO:0000313" key="4">
    <source>
        <dbReference type="EMBL" id="RSL39558.1"/>
    </source>
</evidence>
<dbReference type="InterPro" id="IPR039892">
    <property type="entry name" value="Spa2/Sph1"/>
</dbReference>
<evidence type="ECO:0000259" key="3">
    <source>
        <dbReference type="SMART" id="SM00555"/>
    </source>
</evidence>
<feature type="domain" description="GIT Spa2 homology (SHD)" evidence="3">
    <location>
        <begin position="117"/>
        <end position="147"/>
    </location>
</feature>
<feature type="compositionally biased region" description="Polar residues" evidence="2">
    <location>
        <begin position="37"/>
        <end position="54"/>
    </location>
</feature>
<dbReference type="AlphaFoldDB" id="A0A428NFK3"/>
<gene>
    <name evidence="4" type="ORF">CEP54_016301</name>
</gene>